<keyword evidence="1" id="KW-0645">Protease</keyword>
<dbReference type="GO" id="GO:0008237">
    <property type="term" value="F:metallopeptidase activity"/>
    <property type="evidence" value="ECO:0007669"/>
    <property type="project" value="UniProtKB-KW"/>
</dbReference>
<keyword evidence="2" id="KW-0479">Metal-binding</keyword>
<dbReference type="InterPro" id="IPR010994">
    <property type="entry name" value="RuvA_2-like"/>
</dbReference>
<dbReference type="NCBIfam" id="TIGR00608">
    <property type="entry name" value="radc"/>
    <property type="match status" value="1"/>
</dbReference>
<organism evidence="8 9">
    <name type="scientific">Lacihabitans soyangensis</name>
    <dbReference type="NCBI Taxonomy" id="869394"/>
    <lineage>
        <taxon>Bacteria</taxon>
        <taxon>Pseudomonadati</taxon>
        <taxon>Bacteroidota</taxon>
        <taxon>Cytophagia</taxon>
        <taxon>Cytophagales</taxon>
        <taxon>Leadbetterellaceae</taxon>
        <taxon>Lacihabitans</taxon>
    </lineage>
</organism>
<dbReference type="CDD" id="cd08071">
    <property type="entry name" value="MPN_DUF2466"/>
    <property type="match status" value="1"/>
</dbReference>
<evidence type="ECO:0000256" key="3">
    <source>
        <dbReference type="ARBA" id="ARBA00022801"/>
    </source>
</evidence>
<dbReference type="GO" id="GO:0006508">
    <property type="term" value="P:proteolysis"/>
    <property type="evidence" value="ECO:0007669"/>
    <property type="project" value="UniProtKB-KW"/>
</dbReference>
<dbReference type="InterPro" id="IPR001405">
    <property type="entry name" value="UPF0758"/>
</dbReference>
<dbReference type="Gene3D" id="3.40.140.10">
    <property type="entry name" value="Cytidine Deaminase, domain 2"/>
    <property type="match status" value="1"/>
</dbReference>
<dbReference type="PANTHER" id="PTHR30471">
    <property type="entry name" value="DNA REPAIR PROTEIN RADC"/>
    <property type="match status" value="1"/>
</dbReference>
<evidence type="ECO:0000256" key="5">
    <source>
        <dbReference type="ARBA" id="ARBA00023049"/>
    </source>
</evidence>
<proteinExistence type="inferred from homology"/>
<dbReference type="InterPro" id="IPR020891">
    <property type="entry name" value="UPF0758_CS"/>
</dbReference>
<dbReference type="PANTHER" id="PTHR30471:SF3">
    <property type="entry name" value="UPF0758 PROTEIN YEES-RELATED"/>
    <property type="match status" value="1"/>
</dbReference>
<reference evidence="8 9" key="1">
    <citation type="submission" date="2018-11" db="EMBL/GenBank/DDBJ databases">
        <title>Novel bacteria species description.</title>
        <authorList>
            <person name="Han J.-H."/>
        </authorList>
    </citation>
    <scope>NUCLEOTIDE SEQUENCE [LARGE SCALE GENOMIC DNA]</scope>
    <source>
        <strain evidence="8 9">KCTC23259</strain>
    </source>
</reference>
<dbReference type="Pfam" id="PF20582">
    <property type="entry name" value="UPF0758_N"/>
    <property type="match status" value="1"/>
</dbReference>
<dbReference type="Pfam" id="PF04002">
    <property type="entry name" value="RadC"/>
    <property type="match status" value="1"/>
</dbReference>
<dbReference type="AlphaFoldDB" id="A0AAE3H5G1"/>
<dbReference type="Proteomes" id="UP001204144">
    <property type="component" value="Unassembled WGS sequence"/>
</dbReference>
<dbReference type="PROSITE" id="PS50249">
    <property type="entry name" value="MPN"/>
    <property type="match status" value="1"/>
</dbReference>
<comment type="caution">
    <text evidence="8">The sequence shown here is derived from an EMBL/GenBank/DDBJ whole genome shotgun (WGS) entry which is preliminary data.</text>
</comment>
<feature type="domain" description="MPN" evidence="7">
    <location>
        <begin position="109"/>
        <end position="231"/>
    </location>
</feature>
<keyword evidence="9" id="KW-1185">Reference proteome</keyword>
<dbReference type="EMBL" id="RJUF01000174">
    <property type="protein sequence ID" value="MCP9764525.1"/>
    <property type="molecule type" value="Genomic_DNA"/>
</dbReference>
<sequence>MSYNIKSGIKAWAEDDRPREKLLNKGKQSLSDAELIAILIGMGTREMSAVELAKLILQSTGNNLNELAKLGVKELMKFKGIGEAKAISIVAAMELARRRKDTDPLKKDRIRYSKEAYNILKPYMMDLDHEQFWMVCLNRNQEVVKIIQISTGGVTGTIADPKIIFKHAVEQLSSCIILSHNHPSGNLNPSEADIKLTKQLCEGARLLDMTLSDHIIFSNDGYFSFADQNML</sequence>
<evidence type="ECO:0000256" key="2">
    <source>
        <dbReference type="ARBA" id="ARBA00022723"/>
    </source>
</evidence>
<dbReference type="InterPro" id="IPR046778">
    <property type="entry name" value="UPF0758_N"/>
</dbReference>
<keyword evidence="4" id="KW-0862">Zinc</keyword>
<dbReference type="InterPro" id="IPR037518">
    <property type="entry name" value="MPN"/>
</dbReference>
<keyword evidence="5" id="KW-0482">Metalloprotease</keyword>
<protein>
    <submittedName>
        <fullName evidence="8">DNA repair protein RadC</fullName>
    </submittedName>
</protein>
<accession>A0AAE3H5G1</accession>
<keyword evidence="3" id="KW-0378">Hydrolase</keyword>
<evidence type="ECO:0000313" key="8">
    <source>
        <dbReference type="EMBL" id="MCP9764525.1"/>
    </source>
</evidence>
<gene>
    <name evidence="8" type="primary">radC</name>
    <name evidence="8" type="ORF">EGI31_16415</name>
</gene>
<dbReference type="RefSeq" id="WP_255038217.1">
    <property type="nucleotide sequence ID" value="NZ_RJUF01000174.1"/>
</dbReference>
<comment type="similarity">
    <text evidence="6">Belongs to the UPF0758 family.</text>
</comment>
<dbReference type="GO" id="GO:0046872">
    <property type="term" value="F:metal ion binding"/>
    <property type="evidence" value="ECO:0007669"/>
    <property type="project" value="UniProtKB-KW"/>
</dbReference>
<evidence type="ECO:0000256" key="6">
    <source>
        <dbReference type="RuleBase" id="RU003797"/>
    </source>
</evidence>
<evidence type="ECO:0000313" key="9">
    <source>
        <dbReference type="Proteomes" id="UP001204144"/>
    </source>
</evidence>
<dbReference type="InterPro" id="IPR025657">
    <property type="entry name" value="RadC_JAB"/>
</dbReference>
<dbReference type="SUPFAM" id="SSF47781">
    <property type="entry name" value="RuvA domain 2-like"/>
    <property type="match status" value="1"/>
</dbReference>
<evidence type="ECO:0000259" key="7">
    <source>
        <dbReference type="PROSITE" id="PS50249"/>
    </source>
</evidence>
<evidence type="ECO:0000256" key="1">
    <source>
        <dbReference type="ARBA" id="ARBA00022670"/>
    </source>
</evidence>
<evidence type="ECO:0000256" key="4">
    <source>
        <dbReference type="ARBA" id="ARBA00022833"/>
    </source>
</evidence>
<name>A0AAE3H5G1_9BACT</name>
<dbReference type="NCBIfam" id="NF000642">
    <property type="entry name" value="PRK00024.1"/>
    <property type="match status" value="1"/>
</dbReference>
<dbReference type="PROSITE" id="PS01302">
    <property type="entry name" value="UPF0758"/>
    <property type="match status" value="1"/>
</dbReference>